<organism evidence="8 9">
    <name type="scientific">Mortierella isabellina</name>
    <name type="common">Filamentous fungus</name>
    <name type="synonym">Umbelopsis isabellina</name>
    <dbReference type="NCBI Taxonomy" id="91625"/>
    <lineage>
        <taxon>Eukaryota</taxon>
        <taxon>Fungi</taxon>
        <taxon>Fungi incertae sedis</taxon>
        <taxon>Mucoromycota</taxon>
        <taxon>Mucoromycotina</taxon>
        <taxon>Umbelopsidomycetes</taxon>
        <taxon>Umbelopsidales</taxon>
        <taxon>Umbelopsidaceae</taxon>
        <taxon>Umbelopsis</taxon>
    </lineage>
</organism>
<dbReference type="Gene3D" id="1.20.1720.10">
    <property type="entry name" value="Multidrug resistance protein D"/>
    <property type="match status" value="1"/>
</dbReference>
<dbReference type="SUPFAM" id="SSF103473">
    <property type="entry name" value="MFS general substrate transporter"/>
    <property type="match status" value="2"/>
</dbReference>
<protein>
    <recommendedName>
        <fullName evidence="7">Major facilitator superfamily (MFS) profile domain-containing protein</fullName>
    </recommendedName>
</protein>
<keyword evidence="2 6" id="KW-0812">Transmembrane</keyword>
<keyword evidence="3 6" id="KW-1133">Transmembrane helix</keyword>
<dbReference type="InterPro" id="IPR036259">
    <property type="entry name" value="MFS_trans_sf"/>
</dbReference>
<gene>
    <name evidence="8" type="ORF">INT43_005705</name>
</gene>
<feature type="transmembrane region" description="Helical" evidence="6">
    <location>
        <begin position="146"/>
        <end position="167"/>
    </location>
</feature>
<dbReference type="Pfam" id="PF07690">
    <property type="entry name" value="MFS_1"/>
    <property type="match status" value="1"/>
</dbReference>
<feature type="transmembrane region" description="Helical" evidence="6">
    <location>
        <begin position="245"/>
        <end position="263"/>
    </location>
</feature>
<evidence type="ECO:0000256" key="2">
    <source>
        <dbReference type="ARBA" id="ARBA00022692"/>
    </source>
</evidence>
<feature type="transmembrane region" description="Helical" evidence="6">
    <location>
        <begin position="438"/>
        <end position="464"/>
    </location>
</feature>
<feature type="compositionally biased region" description="Polar residues" evidence="5">
    <location>
        <begin position="1"/>
        <end position="13"/>
    </location>
</feature>
<accession>A0A8H7UB75</accession>
<evidence type="ECO:0000256" key="6">
    <source>
        <dbReference type="SAM" id="Phobius"/>
    </source>
</evidence>
<feature type="transmembrane region" description="Helical" evidence="6">
    <location>
        <begin position="404"/>
        <end position="426"/>
    </location>
</feature>
<dbReference type="PANTHER" id="PTHR23501">
    <property type="entry name" value="MAJOR FACILITATOR SUPERFAMILY"/>
    <property type="match status" value="1"/>
</dbReference>
<feature type="transmembrane region" description="Helical" evidence="6">
    <location>
        <begin position="47"/>
        <end position="67"/>
    </location>
</feature>
<evidence type="ECO:0000256" key="5">
    <source>
        <dbReference type="SAM" id="MobiDB-lite"/>
    </source>
</evidence>
<keyword evidence="4 6" id="KW-0472">Membrane</keyword>
<reference evidence="8" key="1">
    <citation type="submission" date="2020-12" db="EMBL/GenBank/DDBJ databases">
        <title>Metabolic potential, ecology and presence of endohyphal bacteria is reflected in genomic diversity of Mucoromycotina.</title>
        <authorList>
            <person name="Muszewska A."/>
            <person name="Okrasinska A."/>
            <person name="Steczkiewicz K."/>
            <person name="Drgas O."/>
            <person name="Orlowska M."/>
            <person name="Perlinska-Lenart U."/>
            <person name="Aleksandrzak-Piekarczyk T."/>
            <person name="Szatraj K."/>
            <person name="Zielenkiewicz U."/>
            <person name="Pilsyk S."/>
            <person name="Malc E."/>
            <person name="Mieczkowski P."/>
            <person name="Kruszewska J.S."/>
            <person name="Biernat P."/>
            <person name="Pawlowska J."/>
        </authorList>
    </citation>
    <scope>NUCLEOTIDE SEQUENCE</scope>
    <source>
        <strain evidence="8">WA0000067209</strain>
    </source>
</reference>
<dbReference type="AlphaFoldDB" id="A0A8H7UB75"/>
<dbReference type="GO" id="GO:0005886">
    <property type="term" value="C:plasma membrane"/>
    <property type="evidence" value="ECO:0007669"/>
    <property type="project" value="TreeGrafter"/>
</dbReference>
<feature type="transmembrane region" description="Helical" evidence="6">
    <location>
        <begin position="205"/>
        <end position="225"/>
    </location>
</feature>
<evidence type="ECO:0000256" key="1">
    <source>
        <dbReference type="ARBA" id="ARBA00004141"/>
    </source>
</evidence>
<name>A0A8H7UB75_MORIS</name>
<feature type="transmembrane region" description="Helical" evidence="6">
    <location>
        <begin position="117"/>
        <end position="140"/>
    </location>
</feature>
<dbReference type="Proteomes" id="UP000654370">
    <property type="component" value="Unassembled WGS sequence"/>
</dbReference>
<comment type="subcellular location">
    <subcellularLocation>
        <location evidence="1">Membrane</location>
        <topology evidence="1">Multi-pass membrane protein</topology>
    </subcellularLocation>
</comment>
<dbReference type="GO" id="GO:0022857">
    <property type="term" value="F:transmembrane transporter activity"/>
    <property type="evidence" value="ECO:0007669"/>
    <property type="project" value="InterPro"/>
</dbReference>
<feature type="domain" description="Major facilitator superfamily (MFS) profile" evidence="7">
    <location>
        <begin position="52"/>
        <end position="503"/>
    </location>
</feature>
<dbReference type="PROSITE" id="PS50850">
    <property type="entry name" value="MFS"/>
    <property type="match status" value="1"/>
</dbReference>
<dbReference type="PANTHER" id="PTHR23501:SF198">
    <property type="entry name" value="AZOLE RESISTANCE PROTEIN 1-RELATED"/>
    <property type="match status" value="1"/>
</dbReference>
<comment type="caution">
    <text evidence="8">The sequence shown here is derived from an EMBL/GenBank/DDBJ whole genome shotgun (WGS) entry which is preliminary data.</text>
</comment>
<dbReference type="Gene3D" id="1.20.1250.20">
    <property type="entry name" value="MFS general substrate transporter like domains"/>
    <property type="match status" value="1"/>
</dbReference>
<keyword evidence="9" id="KW-1185">Reference proteome</keyword>
<evidence type="ECO:0000256" key="3">
    <source>
        <dbReference type="ARBA" id="ARBA00022989"/>
    </source>
</evidence>
<feature type="transmembrane region" description="Helical" evidence="6">
    <location>
        <begin position="87"/>
        <end position="105"/>
    </location>
</feature>
<evidence type="ECO:0000313" key="9">
    <source>
        <dbReference type="Proteomes" id="UP000654370"/>
    </source>
</evidence>
<dbReference type="PRINTS" id="PR01036">
    <property type="entry name" value="TCRTETB"/>
</dbReference>
<sequence>MSTHSTTDLSNSDPAKIKQENDTSDLRTEDAEEPHEKQVDNQYLPKAVLIPLCLSLCLCLFMAALDQTIVTVALPRIASDFNALSDISWVGSAFLLTSTAFQGLYGKCSSIFGYKYMILFALFFFLFGSLLCALANGIIMLIVGRAIAGIGGAGIQSMCQIIVTVVCPIQDRGLYQGLIGAAYMVGTAVGPLIGGAFTDHLTWRWAFYINLPIGVVAAVAVSAVLRNQAAPGTTWKERFGRIDYLGTVLLLGWVIAFLLPLSWGGSKYSWNSPVIIALFCVFGVLFIVFVIVQWKFSKEPLMPASIFTVHRNPPLIFAANVFAGMSTMGIMYYVPILFQQGMGNSATTAGEKFIPFMIAIVLSSIISGVIITVFLVYRPITVVGGVLAATGAGLMSLWTRDSNLGTQIGFLIIGGFGFGFFVQGGLFSAQAPVHREDLPVATGLVSFCRSLGGAIGVTIFGTLFNNELLTVLPKHLPNATPTIVAAALAQNEAILSTLPSDTRNAIADANVDALRYVFYAITGLMGAATLLALCTGHVKLTKEDIKQFKEAEEA</sequence>
<dbReference type="InterPro" id="IPR020846">
    <property type="entry name" value="MFS_dom"/>
</dbReference>
<dbReference type="CDD" id="cd17502">
    <property type="entry name" value="MFS_Azr1_MDR_like"/>
    <property type="match status" value="1"/>
</dbReference>
<feature type="transmembrane region" description="Helical" evidence="6">
    <location>
        <begin position="354"/>
        <end position="375"/>
    </location>
</feature>
<proteinExistence type="predicted"/>
<evidence type="ECO:0000259" key="7">
    <source>
        <dbReference type="PROSITE" id="PS50850"/>
    </source>
</evidence>
<feature type="transmembrane region" description="Helical" evidence="6">
    <location>
        <begin position="380"/>
        <end position="398"/>
    </location>
</feature>
<dbReference type="OrthoDB" id="10021397at2759"/>
<feature type="transmembrane region" description="Helical" evidence="6">
    <location>
        <begin position="315"/>
        <end position="334"/>
    </location>
</feature>
<dbReference type="InterPro" id="IPR011701">
    <property type="entry name" value="MFS"/>
</dbReference>
<dbReference type="EMBL" id="JAEPQZ010000010">
    <property type="protein sequence ID" value="KAG2176465.1"/>
    <property type="molecule type" value="Genomic_DNA"/>
</dbReference>
<feature type="region of interest" description="Disordered" evidence="5">
    <location>
        <begin position="1"/>
        <end position="38"/>
    </location>
</feature>
<feature type="transmembrane region" description="Helical" evidence="6">
    <location>
        <begin position="174"/>
        <end position="193"/>
    </location>
</feature>
<feature type="transmembrane region" description="Helical" evidence="6">
    <location>
        <begin position="516"/>
        <end position="538"/>
    </location>
</feature>
<feature type="compositionally biased region" description="Basic and acidic residues" evidence="5">
    <location>
        <begin position="15"/>
        <end position="38"/>
    </location>
</feature>
<feature type="transmembrane region" description="Helical" evidence="6">
    <location>
        <begin position="275"/>
        <end position="294"/>
    </location>
</feature>
<evidence type="ECO:0000313" key="8">
    <source>
        <dbReference type="EMBL" id="KAG2176465.1"/>
    </source>
</evidence>
<evidence type="ECO:0000256" key="4">
    <source>
        <dbReference type="ARBA" id="ARBA00023136"/>
    </source>
</evidence>